<feature type="domain" description="C-type lysozyme inhibitor" evidence="6">
    <location>
        <begin position="28"/>
        <end position="76"/>
    </location>
</feature>
<evidence type="ECO:0000256" key="2">
    <source>
        <dbReference type="ARBA" id="ARBA00023136"/>
    </source>
</evidence>
<reference evidence="7" key="2">
    <citation type="journal article" date="2021" name="PeerJ">
        <title>Extensive microbial diversity within the chicken gut microbiome revealed by metagenomics and culture.</title>
        <authorList>
            <person name="Gilroy R."/>
            <person name="Ravi A."/>
            <person name="Getino M."/>
            <person name="Pursley I."/>
            <person name="Horton D.L."/>
            <person name="Alikhan N.F."/>
            <person name="Baker D."/>
            <person name="Gharbi K."/>
            <person name="Hall N."/>
            <person name="Watson M."/>
            <person name="Adriaenssens E.M."/>
            <person name="Foster-Nyarko E."/>
            <person name="Jarju S."/>
            <person name="Secka A."/>
            <person name="Antonio M."/>
            <person name="Oren A."/>
            <person name="Chaudhuri R.R."/>
            <person name="La Ragione R."/>
            <person name="Hildebrand F."/>
            <person name="Pallen M.J."/>
        </authorList>
    </citation>
    <scope>NUCLEOTIDE SEQUENCE</scope>
    <source>
        <strain evidence="7">ChiW3-316</strain>
    </source>
</reference>
<feature type="chain" id="PRO_5038976997" evidence="5">
    <location>
        <begin position="20"/>
        <end position="100"/>
    </location>
</feature>
<organism evidence="7 8">
    <name type="scientific">Candidatus Scatocola faecipullorum</name>
    <dbReference type="NCBI Taxonomy" id="2840917"/>
    <lineage>
        <taxon>Bacteria</taxon>
        <taxon>Pseudomonadati</taxon>
        <taxon>Pseudomonadota</taxon>
        <taxon>Alphaproteobacteria</taxon>
        <taxon>Rhodospirillales</taxon>
        <taxon>Rhodospirillaceae</taxon>
        <taxon>Rhodospirillaceae incertae sedis</taxon>
        <taxon>Candidatus Scatocola</taxon>
    </lineage>
</organism>
<evidence type="ECO:0000256" key="5">
    <source>
        <dbReference type="SAM" id="SignalP"/>
    </source>
</evidence>
<evidence type="ECO:0000256" key="4">
    <source>
        <dbReference type="ARBA" id="ARBA00023288"/>
    </source>
</evidence>
<proteinExistence type="predicted"/>
<name>A0A9D1SA94_9PROT</name>
<dbReference type="InterPro" id="IPR018660">
    <property type="entry name" value="MliC"/>
</dbReference>
<dbReference type="Proteomes" id="UP000824107">
    <property type="component" value="Unassembled WGS sequence"/>
</dbReference>
<dbReference type="Gene3D" id="2.40.128.200">
    <property type="match status" value="1"/>
</dbReference>
<dbReference type="EMBL" id="DVNC01000014">
    <property type="protein sequence ID" value="HIU52701.1"/>
    <property type="molecule type" value="Genomic_DNA"/>
</dbReference>
<protein>
    <submittedName>
        <fullName evidence="7">MliC family protein</fullName>
    </submittedName>
</protein>
<gene>
    <name evidence="7" type="ORF">IAD20_01310</name>
</gene>
<dbReference type="AlphaFoldDB" id="A0A9D1SA94"/>
<feature type="signal peptide" evidence="5">
    <location>
        <begin position="1"/>
        <end position="19"/>
    </location>
</feature>
<evidence type="ECO:0000256" key="1">
    <source>
        <dbReference type="ARBA" id="ARBA00022729"/>
    </source>
</evidence>
<keyword evidence="4" id="KW-0449">Lipoprotein</keyword>
<keyword evidence="2" id="KW-0472">Membrane</keyword>
<comment type="caution">
    <text evidence="7">The sequence shown here is derived from an EMBL/GenBank/DDBJ whole genome shotgun (WGS) entry which is preliminary data.</text>
</comment>
<reference evidence="7" key="1">
    <citation type="submission" date="2020-10" db="EMBL/GenBank/DDBJ databases">
        <authorList>
            <person name="Gilroy R."/>
        </authorList>
    </citation>
    <scope>NUCLEOTIDE SEQUENCE</scope>
    <source>
        <strain evidence="7">ChiW3-316</strain>
    </source>
</reference>
<evidence type="ECO:0000256" key="3">
    <source>
        <dbReference type="ARBA" id="ARBA00023139"/>
    </source>
</evidence>
<dbReference type="PROSITE" id="PS51257">
    <property type="entry name" value="PROKAR_LIPOPROTEIN"/>
    <property type="match status" value="1"/>
</dbReference>
<keyword evidence="1 5" id="KW-0732">Signal</keyword>
<dbReference type="InterPro" id="IPR036328">
    <property type="entry name" value="MliC_sf"/>
</dbReference>
<evidence type="ECO:0000313" key="8">
    <source>
        <dbReference type="Proteomes" id="UP000824107"/>
    </source>
</evidence>
<evidence type="ECO:0000313" key="7">
    <source>
        <dbReference type="EMBL" id="HIU52701.1"/>
    </source>
</evidence>
<dbReference type="SUPFAM" id="SSF141488">
    <property type="entry name" value="YdhA-like"/>
    <property type="match status" value="1"/>
</dbReference>
<sequence>MKKCWLWALPVLLTGCANTVEVKNAADFKCGEQIIHAEVFDDNSMIVRINGVNNVLTKVASASGERYENIASRVVFSQNDGDTYLTINNRRYPLCQEIVR</sequence>
<evidence type="ECO:0000259" key="6">
    <source>
        <dbReference type="Pfam" id="PF09864"/>
    </source>
</evidence>
<dbReference type="Pfam" id="PF09864">
    <property type="entry name" value="MliC"/>
    <property type="match status" value="1"/>
</dbReference>
<keyword evidence="3" id="KW-0564">Palmitate</keyword>
<accession>A0A9D1SA94</accession>